<dbReference type="Proteomes" id="UP000325315">
    <property type="component" value="Unassembled WGS sequence"/>
</dbReference>
<evidence type="ECO:0000313" key="2">
    <source>
        <dbReference type="Proteomes" id="UP000325315"/>
    </source>
</evidence>
<proteinExistence type="predicted"/>
<dbReference type="AlphaFoldDB" id="A0A5B6WNI5"/>
<organism evidence="1 2">
    <name type="scientific">Gossypium australe</name>
    <dbReference type="NCBI Taxonomy" id="47621"/>
    <lineage>
        <taxon>Eukaryota</taxon>
        <taxon>Viridiplantae</taxon>
        <taxon>Streptophyta</taxon>
        <taxon>Embryophyta</taxon>
        <taxon>Tracheophyta</taxon>
        <taxon>Spermatophyta</taxon>
        <taxon>Magnoliopsida</taxon>
        <taxon>eudicotyledons</taxon>
        <taxon>Gunneridae</taxon>
        <taxon>Pentapetalae</taxon>
        <taxon>rosids</taxon>
        <taxon>malvids</taxon>
        <taxon>Malvales</taxon>
        <taxon>Malvaceae</taxon>
        <taxon>Malvoideae</taxon>
        <taxon>Gossypium</taxon>
    </lineage>
</organism>
<dbReference type="PANTHER" id="PTHR15503">
    <property type="entry name" value="LDOC1 RELATED"/>
    <property type="match status" value="1"/>
</dbReference>
<keyword evidence="2" id="KW-1185">Reference proteome</keyword>
<gene>
    <name evidence="1" type="ORF">EPI10_005599</name>
</gene>
<reference evidence="2" key="1">
    <citation type="journal article" date="2019" name="Plant Biotechnol. J.">
        <title>Genome sequencing of the Australian wild diploid species Gossypium australe highlights disease resistance and delayed gland morphogenesis.</title>
        <authorList>
            <person name="Cai Y."/>
            <person name="Cai X."/>
            <person name="Wang Q."/>
            <person name="Wang P."/>
            <person name="Zhang Y."/>
            <person name="Cai C."/>
            <person name="Xu Y."/>
            <person name="Wang K."/>
            <person name="Zhou Z."/>
            <person name="Wang C."/>
            <person name="Geng S."/>
            <person name="Li B."/>
            <person name="Dong Q."/>
            <person name="Hou Y."/>
            <person name="Wang H."/>
            <person name="Ai P."/>
            <person name="Liu Z."/>
            <person name="Yi F."/>
            <person name="Sun M."/>
            <person name="An G."/>
            <person name="Cheng J."/>
            <person name="Zhang Y."/>
            <person name="Shi Q."/>
            <person name="Xie Y."/>
            <person name="Shi X."/>
            <person name="Chang Y."/>
            <person name="Huang F."/>
            <person name="Chen Y."/>
            <person name="Hong S."/>
            <person name="Mi L."/>
            <person name="Sun Q."/>
            <person name="Zhang L."/>
            <person name="Zhou B."/>
            <person name="Peng R."/>
            <person name="Zhang X."/>
            <person name="Liu F."/>
        </authorList>
    </citation>
    <scope>NUCLEOTIDE SEQUENCE [LARGE SCALE GENOMIC DNA]</scope>
    <source>
        <strain evidence="2">cv. PA1801</strain>
    </source>
</reference>
<comment type="caution">
    <text evidence="1">The sequence shown here is derived from an EMBL/GenBank/DDBJ whole genome shotgun (WGS) entry which is preliminary data.</text>
</comment>
<evidence type="ECO:0000313" key="1">
    <source>
        <dbReference type="EMBL" id="KAA3483421.1"/>
    </source>
</evidence>
<dbReference type="EMBL" id="SMMG02000002">
    <property type="protein sequence ID" value="KAA3483421.1"/>
    <property type="molecule type" value="Genomic_DNA"/>
</dbReference>
<sequence length="113" mass="13084">MIVEMDWLIELKAKINFELNGEGKEIVEVGERAQCNMVSALKEEKMLRKGYEDYLVFRMRSQLSGLPPDCEVEFAIQLYPVSLPVSITPYRMASKELKELKVQLQEVLDKVFV</sequence>
<accession>A0A5B6WNI5</accession>
<dbReference type="InterPro" id="IPR032567">
    <property type="entry name" value="RTL1-rel"/>
</dbReference>
<dbReference type="PANTHER" id="PTHR15503:SF45">
    <property type="entry name" value="RNA-DIRECTED DNA POLYMERASE HOMOLOG"/>
    <property type="match status" value="1"/>
</dbReference>
<protein>
    <submittedName>
        <fullName evidence="1">DNA/RNA polymerases superfamily protein</fullName>
    </submittedName>
</protein>
<name>A0A5B6WNI5_9ROSI</name>